<feature type="compositionally biased region" description="Basic and acidic residues" evidence="1">
    <location>
        <begin position="11"/>
        <end position="20"/>
    </location>
</feature>
<gene>
    <name evidence="3" type="ORF">Z955_15105</name>
</gene>
<evidence type="ECO:0000313" key="4">
    <source>
        <dbReference type="Proteomes" id="UP000030014"/>
    </source>
</evidence>
<evidence type="ECO:0000313" key="3">
    <source>
        <dbReference type="EMBL" id="KGM93306.1"/>
    </source>
</evidence>
<proteinExistence type="predicted"/>
<feature type="region of interest" description="Disordered" evidence="1">
    <location>
        <begin position="1"/>
        <end position="20"/>
    </location>
</feature>
<keyword evidence="2" id="KW-0472">Membrane</keyword>
<keyword evidence="2" id="KW-0812">Transmembrane</keyword>
<feature type="compositionally biased region" description="Polar residues" evidence="1">
    <location>
        <begin position="1"/>
        <end position="10"/>
    </location>
</feature>
<comment type="caution">
    <text evidence="3">The sequence shown here is derived from an EMBL/GenBank/DDBJ whole genome shotgun (WGS) entry which is preliminary data.</text>
</comment>
<dbReference type="RefSeq" id="WP_013720870.1">
    <property type="nucleotide sequence ID" value="NZ_JDRY01000170.1"/>
</dbReference>
<evidence type="ECO:0000256" key="1">
    <source>
        <dbReference type="SAM" id="MobiDB-lite"/>
    </source>
</evidence>
<name>A0A0A0HZ09_CLOBO</name>
<feature type="transmembrane region" description="Helical" evidence="2">
    <location>
        <begin position="101"/>
        <end position="120"/>
    </location>
</feature>
<accession>A0A0A0HZ09</accession>
<dbReference type="Proteomes" id="UP000030014">
    <property type="component" value="Unassembled WGS sequence"/>
</dbReference>
<dbReference type="AlphaFoldDB" id="A0A0A0HZ09"/>
<keyword evidence="2" id="KW-1133">Transmembrane helix</keyword>
<reference evidence="3 4" key="1">
    <citation type="submission" date="2014-01" db="EMBL/GenBank/DDBJ databases">
        <title>Plasmidome dynamics in the species complex Clostridium novyi sensu lato converts strains of independent lineages into distinctly different pathogens.</title>
        <authorList>
            <person name="Skarin H."/>
            <person name="Segerman B."/>
        </authorList>
    </citation>
    <scope>NUCLEOTIDE SEQUENCE [LARGE SCALE GENOMIC DNA]</scope>
    <source>
        <strain evidence="3 4">DC5</strain>
    </source>
</reference>
<organism evidence="3 4">
    <name type="scientific">Clostridium botulinum C/D str. DC5</name>
    <dbReference type="NCBI Taxonomy" id="1443128"/>
    <lineage>
        <taxon>Bacteria</taxon>
        <taxon>Bacillati</taxon>
        <taxon>Bacillota</taxon>
        <taxon>Clostridia</taxon>
        <taxon>Eubacteriales</taxon>
        <taxon>Clostridiaceae</taxon>
        <taxon>Clostridium</taxon>
    </lineage>
</organism>
<protein>
    <submittedName>
        <fullName evidence="3">Uncharacterized protein</fullName>
    </submittedName>
</protein>
<dbReference type="EMBL" id="JDRY01000170">
    <property type="protein sequence ID" value="KGM93306.1"/>
    <property type="molecule type" value="Genomic_DNA"/>
</dbReference>
<sequence length="122" mass="14404">MNSEELWQQRTQDDIENNKSAIKDHELRIRQLEENKIRMELQLNEISKGQIELKNLMYETQKENRKTSELMMTKVTDTLTSTFKSTINTDNNIKLTDRKEFWGIVGTIIGIGVMIAQYFFTK</sequence>
<evidence type="ECO:0000256" key="2">
    <source>
        <dbReference type="SAM" id="Phobius"/>
    </source>
</evidence>